<dbReference type="Pfam" id="PF14432">
    <property type="entry name" value="DYW_deaminase"/>
    <property type="match status" value="1"/>
</dbReference>
<comment type="caution">
    <text evidence="3">The sequence shown here is derived from an EMBL/GenBank/DDBJ whole genome shotgun (WGS) entry which is preliminary data.</text>
</comment>
<evidence type="ECO:0000313" key="3">
    <source>
        <dbReference type="EMBL" id="RYQ91655.1"/>
    </source>
</evidence>
<proteinExistence type="inferred from homology"/>
<dbReference type="Proteomes" id="UP000289738">
    <property type="component" value="Chromosome B09"/>
</dbReference>
<dbReference type="STRING" id="3818.A0A444XQ34"/>
<name>A0A444XQ34_ARAHY</name>
<dbReference type="EMBL" id="SDMP01000019">
    <property type="protein sequence ID" value="RYQ91655.1"/>
    <property type="molecule type" value="Genomic_DNA"/>
</dbReference>
<evidence type="ECO:0000256" key="1">
    <source>
        <dbReference type="ARBA" id="ARBA00006643"/>
    </source>
</evidence>
<dbReference type="GO" id="GO:0008270">
    <property type="term" value="F:zinc ion binding"/>
    <property type="evidence" value="ECO:0007669"/>
    <property type="project" value="InterPro"/>
</dbReference>
<gene>
    <name evidence="3" type="ORF">Ahy_B09g097642</name>
</gene>
<sequence length="103" mass="11573">MQMDMVFPGRNNEYANNNNNIVARGGNAENDEKVLEGSRSSKMMSQQEVVRLSRNLRVCGDCHNALKIISKIVGRELIIRDAKRCSLDGHGTNLVIAAYHYHD</sequence>
<keyword evidence="4" id="KW-1185">Reference proteome</keyword>
<accession>A0A444XQ34</accession>
<dbReference type="AlphaFoldDB" id="A0A444XQ34"/>
<organism evidence="3 4">
    <name type="scientific">Arachis hypogaea</name>
    <name type="common">Peanut</name>
    <dbReference type="NCBI Taxonomy" id="3818"/>
    <lineage>
        <taxon>Eukaryota</taxon>
        <taxon>Viridiplantae</taxon>
        <taxon>Streptophyta</taxon>
        <taxon>Embryophyta</taxon>
        <taxon>Tracheophyta</taxon>
        <taxon>Spermatophyta</taxon>
        <taxon>Magnoliopsida</taxon>
        <taxon>eudicotyledons</taxon>
        <taxon>Gunneridae</taxon>
        <taxon>Pentapetalae</taxon>
        <taxon>rosids</taxon>
        <taxon>fabids</taxon>
        <taxon>Fabales</taxon>
        <taxon>Fabaceae</taxon>
        <taxon>Papilionoideae</taxon>
        <taxon>50 kb inversion clade</taxon>
        <taxon>dalbergioids sensu lato</taxon>
        <taxon>Dalbergieae</taxon>
        <taxon>Pterocarpus clade</taxon>
        <taxon>Arachis</taxon>
    </lineage>
</organism>
<evidence type="ECO:0000259" key="2">
    <source>
        <dbReference type="Pfam" id="PF14432"/>
    </source>
</evidence>
<evidence type="ECO:0000313" key="4">
    <source>
        <dbReference type="Proteomes" id="UP000289738"/>
    </source>
</evidence>
<protein>
    <recommendedName>
        <fullName evidence="2">DYW domain-containing protein</fullName>
    </recommendedName>
</protein>
<dbReference type="InterPro" id="IPR032867">
    <property type="entry name" value="DYW_dom"/>
</dbReference>
<feature type="domain" description="DYW" evidence="2">
    <location>
        <begin position="45"/>
        <end position="85"/>
    </location>
</feature>
<reference evidence="3 4" key="1">
    <citation type="submission" date="2019-01" db="EMBL/GenBank/DDBJ databases">
        <title>Sequencing of cultivated peanut Arachis hypogaea provides insights into genome evolution and oil improvement.</title>
        <authorList>
            <person name="Chen X."/>
        </authorList>
    </citation>
    <scope>NUCLEOTIDE SEQUENCE [LARGE SCALE GENOMIC DNA]</scope>
    <source>
        <strain evidence="4">cv. Fuhuasheng</strain>
        <tissue evidence="3">Leaves</tissue>
    </source>
</reference>
<comment type="similarity">
    <text evidence="1">Belongs to the PPR family. PCMP-H subfamily.</text>
</comment>